<evidence type="ECO:0000256" key="9">
    <source>
        <dbReference type="ARBA" id="ARBA00023125"/>
    </source>
</evidence>
<comment type="cofactor">
    <cofactor evidence="1">
        <name>[4Fe-4S] cluster</name>
        <dbReference type="ChEBI" id="CHEBI:49883"/>
    </cofactor>
</comment>
<dbReference type="Proteomes" id="UP000247409">
    <property type="component" value="Unassembled WGS sequence"/>
</dbReference>
<evidence type="ECO:0000256" key="4">
    <source>
        <dbReference type="ARBA" id="ARBA00022515"/>
    </source>
</evidence>
<evidence type="ECO:0000313" key="12">
    <source>
        <dbReference type="EMBL" id="PXF42403.1"/>
    </source>
</evidence>
<dbReference type="InterPro" id="IPR007238">
    <property type="entry name" value="DNA_primase_lsu_euk/arc"/>
</dbReference>
<feature type="region of interest" description="Disordered" evidence="10">
    <location>
        <begin position="506"/>
        <end position="598"/>
    </location>
</feature>
<dbReference type="PANTHER" id="PTHR10537">
    <property type="entry name" value="DNA PRIMASE LARGE SUBUNIT"/>
    <property type="match status" value="1"/>
</dbReference>
<comment type="similarity">
    <text evidence="2">Belongs to the eukaryotic-type primase large subunit family.</text>
</comment>
<feature type="compositionally biased region" description="Basic and acidic residues" evidence="10">
    <location>
        <begin position="518"/>
        <end position="536"/>
    </location>
</feature>
<keyword evidence="5" id="KW-0235">DNA replication</keyword>
<keyword evidence="4" id="KW-0639">Primosome</keyword>
<dbReference type="Gene3D" id="1.20.930.80">
    <property type="match status" value="1"/>
</dbReference>
<name>A0A2V3IK34_9FLOR</name>
<evidence type="ECO:0000256" key="10">
    <source>
        <dbReference type="SAM" id="MobiDB-lite"/>
    </source>
</evidence>
<dbReference type="CDD" id="cd07322">
    <property type="entry name" value="PriL_PriS_Eukaryotic"/>
    <property type="match status" value="1"/>
</dbReference>
<protein>
    <submittedName>
        <fullName evidence="12">Putative DNA primase large subunit</fullName>
    </submittedName>
</protein>
<keyword evidence="13" id="KW-1185">Reference proteome</keyword>
<accession>A0A2V3IK34</accession>
<evidence type="ECO:0000313" key="13">
    <source>
        <dbReference type="Proteomes" id="UP000247409"/>
    </source>
</evidence>
<dbReference type="GO" id="GO:0005658">
    <property type="term" value="C:alpha DNA polymerase:primase complex"/>
    <property type="evidence" value="ECO:0007669"/>
    <property type="project" value="UniProtKB-ARBA"/>
</dbReference>
<dbReference type="STRING" id="448386.A0A2V3IK34"/>
<dbReference type="PANTHER" id="PTHR10537:SF3">
    <property type="entry name" value="DNA PRIMASE LARGE SUBUNIT"/>
    <property type="match status" value="1"/>
</dbReference>
<evidence type="ECO:0000256" key="8">
    <source>
        <dbReference type="ARBA" id="ARBA00023014"/>
    </source>
</evidence>
<dbReference type="InterPro" id="IPR016558">
    <property type="entry name" value="DNA_primase_lsu_euk"/>
</dbReference>
<evidence type="ECO:0000256" key="5">
    <source>
        <dbReference type="ARBA" id="ARBA00022705"/>
    </source>
</evidence>
<dbReference type="GO" id="GO:0006269">
    <property type="term" value="P:DNA replication, synthesis of primer"/>
    <property type="evidence" value="ECO:0007669"/>
    <property type="project" value="UniProtKB-KW"/>
</dbReference>
<reference evidence="12 13" key="1">
    <citation type="journal article" date="2018" name="Mol. Biol. Evol.">
        <title>Analysis of the draft genome of the red seaweed Gracilariopsis chorda provides insights into genome size evolution in Rhodophyta.</title>
        <authorList>
            <person name="Lee J."/>
            <person name="Yang E.C."/>
            <person name="Graf L."/>
            <person name="Yang J.H."/>
            <person name="Qiu H."/>
            <person name="Zel Zion U."/>
            <person name="Chan C.X."/>
            <person name="Stephens T.G."/>
            <person name="Weber A.P.M."/>
            <person name="Boo G.H."/>
            <person name="Boo S.M."/>
            <person name="Kim K.M."/>
            <person name="Shin Y."/>
            <person name="Jung M."/>
            <person name="Lee S.J."/>
            <person name="Yim H.S."/>
            <person name="Lee J.H."/>
            <person name="Bhattacharya D."/>
            <person name="Yoon H.S."/>
        </authorList>
    </citation>
    <scope>NUCLEOTIDE SEQUENCE [LARGE SCALE GENOMIC DNA]</scope>
    <source>
        <strain evidence="12 13">SKKU-2015</strain>
        <tissue evidence="12">Whole body</tissue>
    </source>
</reference>
<comment type="caution">
    <text evidence="12">The sequence shown here is derived from an EMBL/GenBank/DDBJ whole genome shotgun (WGS) entry which is preliminary data.</text>
</comment>
<dbReference type="GO" id="GO:0046872">
    <property type="term" value="F:metal ion binding"/>
    <property type="evidence" value="ECO:0007669"/>
    <property type="project" value="UniProtKB-KW"/>
</dbReference>
<organism evidence="12 13">
    <name type="scientific">Gracilariopsis chorda</name>
    <dbReference type="NCBI Taxonomy" id="448386"/>
    <lineage>
        <taxon>Eukaryota</taxon>
        <taxon>Rhodophyta</taxon>
        <taxon>Florideophyceae</taxon>
        <taxon>Rhodymeniophycidae</taxon>
        <taxon>Gracilariales</taxon>
        <taxon>Gracilariaceae</taxon>
        <taxon>Gracilariopsis</taxon>
    </lineage>
</organism>
<feature type="domain" description="DNA primase large subunit C-terminal" evidence="11">
    <location>
        <begin position="300"/>
        <end position="471"/>
    </location>
</feature>
<dbReference type="Pfam" id="PF26466">
    <property type="entry name" value="DNA_primase_lrg_N"/>
    <property type="match status" value="1"/>
</dbReference>
<proteinExistence type="inferred from homology"/>
<dbReference type="AlphaFoldDB" id="A0A2V3IK34"/>
<dbReference type="Pfam" id="PF04104">
    <property type="entry name" value="DNA_primase_lrg"/>
    <property type="match status" value="1"/>
</dbReference>
<evidence type="ECO:0000256" key="7">
    <source>
        <dbReference type="ARBA" id="ARBA00023004"/>
    </source>
</evidence>
<evidence type="ECO:0000259" key="11">
    <source>
        <dbReference type="Pfam" id="PF04104"/>
    </source>
</evidence>
<evidence type="ECO:0000256" key="6">
    <source>
        <dbReference type="ARBA" id="ARBA00022723"/>
    </source>
</evidence>
<dbReference type="EMBL" id="NBIV01000166">
    <property type="protein sequence ID" value="PXF42403.1"/>
    <property type="molecule type" value="Genomic_DNA"/>
</dbReference>
<keyword evidence="6" id="KW-0479">Metal-binding</keyword>
<dbReference type="GO" id="GO:0051539">
    <property type="term" value="F:4 iron, 4 sulfur cluster binding"/>
    <property type="evidence" value="ECO:0007669"/>
    <property type="project" value="UniProtKB-KW"/>
</dbReference>
<evidence type="ECO:0000256" key="3">
    <source>
        <dbReference type="ARBA" id="ARBA00022485"/>
    </source>
</evidence>
<evidence type="ECO:0000256" key="2">
    <source>
        <dbReference type="ARBA" id="ARBA00010564"/>
    </source>
</evidence>
<keyword evidence="3" id="KW-0004">4Fe-4S</keyword>
<dbReference type="OrthoDB" id="421393at2759"/>
<dbReference type="GO" id="GO:0003677">
    <property type="term" value="F:DNA binding"/>
    <property type="evidence" value="ECO:0007669"/>
    <property type="project" value="UniProtKB-KW"/>
</dbReference>
<keyword evidence="7" id="KW-0408">Iron</keyword>
<dbReference type="InterPro" id="IPR058560">
    <property type="entry name" value="DNA_primase_C"/>
</dbReference>
<dbReference type="GO" id="GO:0006270">
    <property type="term" value="P:DNA replication initiation"/>
    <property type="evidence" value="ECO:0007669"/>
    <property type="project" value="TreeGrafter"/>
</dbReference>
<feature type="compositionally biased region" description="Basic and acidic residues" evidence="10">
    <location>
        <begin position="586"/>
        <end position="598"/>
    </location>
</feature>
<keyword evidence="9" id="KW-0238">DNA-binding</keyword>
<sequence>MEVLRASTNALPDAVVAPQNQPKSSYAPLYTSSSLGAVYFDLEELEAIAIKRLKVLKAAEKARSSLQLGAQRIGHGIDTIRTAVRVAEKTHGLHIPPVGNRERDDMILRDEASHFLVRMALCSDHECRNWLLQTEYDLFTTRLHGTGVDFALKAIEKANGPVVKRVPPAEMEKFRLELEAVTRGPNRQRNEPGTKYYKIAFEEVPALVRHRKVFLHQGFAFVPETSILDVVAAQFRSLLSAGLSTAMKYGTIAERDERMRPILESIRQHFVADEESKKSFDPSASIERISLKELEASLPAMPLCMFNMMTKLRQNHHLRHAARIQLGVFLKACGLSMDESILFWRTEFGKGSITSEKFDKQYAYNIRHQYGREGKRRNLPAFNCMKVINDRPGPGEHNGCPYREFEESRLKSALRALGADPNAISGIASKAKEGNFQAACGMCFASSQPGTHPISEYGLPEFIPDHPNAYFIEARRRRFGPTPEALPVDDDIDDEDLLMATEAIELQHSASSTPVRPVNERQDAEATEKNEARVSKNDAGNPRHSNGDPVNKIEPETRMRSKTAVETNEERNPEPMETEQPPSPSEKQEEPSDRRHSQ</sequence>
<evidence type="ECO:0000256" key="1">
    <source>
        <dbReference type="ARBA" id="ARBA00001966"/>
    </source>
</evidence>
<gene>
    <name evidence="12" type="ORF">BWQ96_07923</name>
</gene>
<keyword evidence="8" id="KW-0411">Iron-sulfur</keyword>